<gene>
    <name evidence="2" type="ORF">RGQ29_015547</name>
</gene>
<feature type="chain" id="PRO_5042983557" evidence="1">
    <location>
        <begin position="21"/>
        <end position="104"/>
    </location>
</feature>
<reference evidence="2 3" key="1">
    <citation type="journal article" date="2023" name="G3 (Bethesda)">
        <title>A haplotype-resolved chromosome-scale genome for Quercus rubra L. provides insights into the genetics of adaptive traits for red oak species.</title>
        <authorList>
            <person name="Kapoor B."/>
            <person name="Jenkins J."/>
            <person name="Schmutz J."/>
            <person name="Zhebentyayeva T."/>
            <person name="Kuelheim C."/>
            <person name="Coggeshall M."/>
            <person name="Heim C."/>
            <person name="Lasky J.R."/>
            <person name="Leites L."/>
            <person name="Islam-Faridi N."/>
            <person name="Romero-Severson J."/>
            <person name="DeLeo V.L."/>
            <person name="Lucas S.M."/>
            <person name="Lazic D."/>
            <person name="Gailing O."/>
            <person name="Carlson J."/>
            <person name="Staton M."/>
        </authorList>
    </citation>
    <scope>NUCLEOTIDE SEQUENCE [LARGE SCALE GENOMIC DNA]</scope>
    <source>
        <strain evidence="2">Pseudo-F2</strain>
    </source>
</reference>
<dbReference type="EMBL" id="JAXUIC010000003">
    <property type="protein sequence ID" value="KAK4598090.1"/>
    <property type="molecule type" value="Genomic_DNA"/>
</dbReference>
<name>A0AAN7J4R6_QUERU</name>
<proteinExistence type="predicted"/>
<dbReference type="AlphaFoldDB" id="A0AAN7J4R6"/>
<evidence type="ECO:0000313" key="2">
    <source>
        <dbReference type="EMBL" id="KAK4598090.1"/>
    </source>
</evidence>
<feature type="signal peptide" evidence="1">
    <location>
        <begin position="1"/>
        <end position="20"/>
    </location>
</feature>
<keyword evidence="1" id="KW-0732">Signal</keyword>
<keyword evidence="3" id="KW-1185">Reference proteome</keyword>
<evidence type="ECO:0000313" key="3">
    <source>
        <dbReference type="Proteomes" id="UP001324115"/>
    </source>
</evidence>
<dbReference type="PANTHER" id="PTHR31458">
    <property type="entry name" value="POLYGALACTURONASE 1 BETA-LIKE PROTEIN 2"/>
    <property type="match status" value="1"/>
</dbReference>
<protein>
    <submittedName>
        <fullName evidence="2">Uncharacterized protein</fullName>
    </submittedName>
</protein>
<accession>A0AAN7J4R6</accession>
<comment type="caution">
    <text evidence="2">The sequence shown here is derived from an EMBL/GenBank/DDBJ whole genome shotgun (WGS) entry which is preliminary data.</text>
</comment>
<dbReference type="Proteomes" id="UP001324115">
    <property type="component" value="Unassembled WGS sequence"/>
</dbReference>
<dbReference type="PANTHER" id="PTHR31458:SF2">
    <property type="entry name" value="POLYGALACTURONASE 1 BETA-LIKE PROTEIN 2"/>
    <property type="match status" value="1"/>
</dbReference>
<sequence>MTPLLLLLFFSSLTVAFASAGENLSTPKSNLIGYWNKVVQNNNAKPTFLLSKTSPLSTVDTARFSKLAAQNALSSHFPEFCASANLFCYPDSTPSWTDVVAETR</sequence>
<dbReference type="InterPro" id="IPR051897">
    <property type="entry name" value="PG-associated_BURP"/>
</dbReference>
<evidence type="ECO:0000256" key="1">
    <source>
        <dbReference type="SAM" id="SignalP"/>
    </source>
</evidence>
<organism evidence="2 3">
    <name type="scientific">Quercus rubra</name>
    <name type="common">Northern red oak</name>
    <name type="synonym">Quercus borealis</name>
    <dbReference type="NCBI Taxonomy" id="3512"/>
    <lineage>
        <taxon>Eukaryota</taxon>
        <taxon>Viridiplantae</taxon>
        <taxon>Streptophyta</taxon>
        <taxon>Embryophyta</taxon>
        <taxon>Tracheophyta</taxon>
        <taxon>Spermatophyta</taxon>
        <taxon>Magnoliopsida</taxon>
        <taxon>eudicotyledons</taxon>
        <taxon>Gunneridae</taxon>
        <taxon>Pentapetalae</taxon>
        <taxon>rosids</taxon>
        <taxon>fabids</taxon>
        <taxon>Fagales</taxon>
        <taxon>Fagaceae</taxon>
        <taxon>Quercus</taxon>
    </lineage>
</organism>